<dbReference type="Gene3D" id="2.40.70.10">
    <property type="entry name" value="Acid Proteases"/>
    <property type="match status" value="1"/>
</dbReference>
<protein>
    <recommendedName>
        <fullName evidence="3">Peptidase A2 domain-containing protein</fullName>
    </recommendedName>
</protein>
<dbReference type="EMBL" id="LAZR01029727">
    <property type="protein sequence ID" value="KKL58715.1"/>
    <property type="molecule type" value="Genomic_DNA"/>
</dbReference>
<dbReference type="PROSITE" id="PS00141">
    <property type="entry name" value="ASP_PROTEASE"/>
    <property type="match status" value="1"/>
</dbReference>
<gene>
    <name evidence="2" type="ORF">LCGC14_2222610</name>
</gene>
<organism evidence="2">
    <name type="scientific">marine sediment metagenome</name>
    <dbReference type="NCBI Taxonomy" id="412755"/>
    <lineage>
        <taxon>unclassified sequences</taxon>
        <taxon>metagenomes</taxon>
        <taxon>ecological metagenomes</taxon>
    </lineage>
</organism>
<keyword evidence="1" id="KW-0812">Transmembrane</keyword>
<comment type="caution">
    <text evidence="2">The sequence shown here is derived from an EMBL/GenBank/DDBJ whole genome shotgun (WGS) entry which is preliminary data.</text>
</comment>
<dbReference type="InterPro" id="IPR021109">
    <property type="entry name" value="Peptidase_aspartic_dom_sf"/>
</dbReference>
<dbReference type="InterPro" id="IPR011969">
    <property type="entry name" value="Clan_AA_Asp_peptidase_C"/>
</dbReference>
<dbReference type="InterPro" id="IPR001969">
    <property type="entry name" value="Aspartic_peptidase_AS"/>
</dbReference>
<evidence type="ECO:0008006" key="3">
    <source>
        <dbReference type="Google" id="ProtNLM"/>
    </source>
</evidence>
<proteinExistence type="predicted"/>
<dbReference type="AlphaFoldDB" id="A0A0F9FN44"/>
<feature type="transmembrane region" description="Helical" evidence="1">
    <location>
        <begin position="38"/>
        <end position="55"/>
    </location>
</feature>
<dbReference type="NCBIfam" id="TIGR02281">
    <property type="entry name" value="clan_AA_DTGA"/>
    <property type="match status" value="1"/>
</dbReference>
<reference evidence="2" key="1">
    <citation type="journal article" date="2015" name="Nature">
        <title>Complex archaea that bridge the gap between prokaryotes and eukaryotes.</title>
        <authorList>
            <person name="Spang A."/>
            <person name="Saw J.H."/>
            <person name="Jorgensen S.L."/>
            <person name="Zaremba-Niedzwiedzka K."/>
            <person name="Martijn J."/>
            <person name="Lind A.E."/>
            <person name="van Eijk R."/>
            <person name="Schleper C."/>
            <person name="Guy L."/>
            <person name="Ettema T.J."/>
        </authorList>
    </citation>
    <scope>NUCLEOTIDE SEQUENCE</scope>
</reference>
<keyword evidence="1" id="KW-1133">Transmembrane helix</keyword>
<keyword evidence="1" id="KW-0472">Membrane</keyword>
<dbReference type="GO" id="GO:0006508">
    <property type="term" value="P:proteolysis"/>
    <property type="evidence" value="ECO:0007669"/>
    <property type="project" value="InterPro"/>
</dbReference>
<feature type="transmembrane region" description="Helical" evidence="1">
    <location>
        <begin position="6"/>
        <end position="26"/>
    </location>
</feature>
<dbReference type="CDD" id="cd05483">
    <property type="entry name" value="retropepsin_like_bacteria"/>
    <property type="match status" value="1"/>
</dbReference>
<evidence type="ECO:0000256" key="1">
    <source>
        <dbReference type="SAM" id="Phobius"/>
    </source>
</evidence>
<dbReference type="SUPFAM" id="SSF50630">
    <property type="entry name" value="Acid proteases"/>
    <property type="match status" value="1"/>
</dbReference>
<sequence>MSANDIGSLAYLGLLGAALLGYALVASRGRPGQFLRQAALWGLIFAGAIAVAGLWPDIRDNVAPRQSYVGAGSVEVPRGFDGHYRITLGLNGTPIDFVIDTGATDIVLSQRDARRIGIDPDGLAWLGRATTANGTVPLAQVVLDTVTLGEMTDTNVRASVNGGEMDGSLLGMSYLSRFGRIEIADGKLLLER</sequence>
<accession>A0A0F9FN44</accession>
<dbReference type="InterPro" id="IPR034122">
    <property type="entry name" value="Retropepsin-like_bacterial"/>
</dbReference>
<dbReference type="Pfam" id="PF13975">
    <property type="entry name" value="gag-asp_proteas"/>
    <property type="match status" value="1"/>
</dbReference>
<dbReference type="GO" id="GO:0004190">
    <property type="term" value="F:aspartic-type endopeptidase activity"/>
    <property type="evidence" value="ECO:0007669"/>
    <property type="project" value="InterPro"/>
</dbReference>
<name>A0A0F9FN44_9ZZZZ</name>
<evidence type="ECO:0000313" key="2">
    <source>
        <dbReference type="EMBL" id="KKL58715.1"/>
    </source>
</evidence>